<reference evidence="1" key="1">
    <citation type="submission" date="2020-08" db="EMBL/GenBank/DDBJ databases">
        <title>Multicomponent nature underlies the extraordinary mechanical properties of spider dragline silk.</title>
        <authorList>
            <person name="Kono N."/>
            <person name="Nakamura H."/>
            <person name="Mori M."/>
            <person name="Yoshida Y."/>
            <person name="Ohtoshi R."/>
            <person name="Malay A.D."/>
            <person name="Moran D.A.P."/>
            <person name="Tomita M."/>
            <person name="Numata K."/>
            <person name="Arakawa K."/>
        </authorList>
    </citation>
    <scope>NUCLEOTIDE SEQUENCE</scope>
</reference>
<dbReference type="AlphaFoldDB" id="A0A8X6XIK6"/>
<dbReference type="OrthoDB" id="7200074at2759"/>
<gene>
    <name evidence="1" type="primary">ALC57_15604</name>
    <name evidence="1" type="ORF">TNIN_441481</name>
</gene>
<protein>
    <submittedName>
        <fullName evidence="1">Uncharacterized protein</fullName>
    </submittedName>
</protein>
<proteinExistence type="predicted"/>
<organism evidence="1 2">
    <name type="scientific">Trichonephila inaurata madagascariensis</name>
    <dbReference type="NCBI Taxonomy" id="2747483"/>
    <lineage>
        <taxon>Eukaryota</taxon>
        <taxon>Metazoa</taxon>
        <taxon>Ecdysozoa</taxon>
        <taxon>Arthropoda</taxon>
        <taxon>Chelicerata</taxon>
        <taxon>Arachnida</taxon>
        <taxon>Araneae</taxon>
        <taxon>Araneomorphae</taxon>
        <taxon>Entelegynae</taxon>
        <taxon>Araneoidea</taxon>
        <taxon>Nephilidae</taxon>
        <taxon>Trichonephila</taxon>
        <taxon>Trichonephila inaurata</taxon>
    </lineage>
</organism>
<evidence type="ECO:0000313" key="1">
    <source>
        <dbReference type="EMBL" id="GFY54548.1"/>
    </source>
</evidence>
<dbReference type="EMBL" id="BMAV01009915">
    <property type="protein sequence ID" value="GFY54548.1"/>
    <property type="molecule type" value="Genomic_DNA"/>
</dbReference>
<evidence type="ECO:0000313" key="2">
    <source>
        <dbReference type="Proteomes" id="UP000886998"/>
    </source>
</evidence>
<dbReference type="Proteomes" id="UP000886998">
    <property type="component" value="Unassembled WGS sequence"/>
</dbReference>
<keyword evidence="2" id="KW-1185">Reference proteome</keyword>
<sequence length="145" mass="16292">MYEKLKNQLINRLSLSQEQRVRKLLGREERGDRKPLGFAASNGNTVQYEISAVYHPQPRILSSESGTLVQYVGDNGDINAHTLDGNNTLHVMAMIKIVTPKDAALYDERIQKFTSKSCAKELATISHVSLLAYEKPIVPGYNKKF</sequence>
<comment type="caution">
    <text evidence="1">The sequence shown here is derived from an EMBL/GenBank/DDBJ whole genome shotgun (WGS) entry which is preliminary data.</text>
</comment>
<accession>A0A8X6XIK6</accession>
<name>A0A8X6XIK6_9ARAC</name>